<feature type="chain" id="PRO_5045486679" description="DUF4197 domain-containing protein" evidence="1">
    <location>
        <begin position="21"/>
        <end position="149"/>
    </location>
</feature>
<comment type="caution">
    <text evidence="2">The sequence shown here is derived from an EMBL/GenBank/DDBJ whole genome shotgun (WGS) entry which is preliminary data.</text>
</comment>
<keyword evidence="1" id="KW-0732">Signal</keyword>
<evidence type="ECO:0000256" key="1">
    <source>
        <dbReference type="SAM" id="SignalP"/>
    </source>
</evidence>
<proteinExistence type="predicted"/>
<evidence type="ECO:0000313" key="2">
    <source>
        <dbReference type="EMBL" id="MBO9201854.1"/>
    </source>
</evidence>
<dbReference type="Proteomes" id="UP000677244">
    <property type="component" value="Unassembled WGS sequence"/>
</dbReference>
<dbReference type="RefSeq" id="WP_209139911.1">
    <property type="nucleotide sequence ID" value="NZ_JAGHKO010000004.1"/>
</dbReference>
<dbReference type="PROSITE" id="PS51257">
    <property type="entry name" value="PROKAR_LIPOPROTEIN"/>
    <property type="match status" value="1"/>
</dbReference>
<dbReference type="EMBL" id="JAGHKO010000004">
    <property type="protein sequence ID" value="MBO9201854.1"/>
    <property type="molecule type" value="Genomic_DNA"/>
</dbReference>
<evidence type="ECO:0000313" key="3">
    <source>
        <dbReference type="Proteomes" id="UP000677244"/>
    </source>
</evidence>
<name>A0ABS3YV88_9BACT</name>
<gene>
    <name evidence="2" type="ORF">J7I42_16340</name>
</gene>
<reference evidence="2 3" key="1">
    <citation type="submission" date="2021-03" db="EMBL/GenBank/DDBJ databases">
        <title>Assistant Professor.</title>
        <authorList>
            <person name="Huq M.A."/>
        </authorList>
    </citation>
    <scope>NUCLEOTIDE SEQUENCE [LARGE SCALE GENOMIC DNA]</scope>
    <source>
        <strain evidence="2 3">MAH-29</strain>
    </source>
</reference>
<organism evidence="2 3">
    <name type="scientific">Niastella soli</name>
    <dbReference type="NCBI Taxonomy" id="2821487"/>
    <lineage>
        <taxon>Bacteria</taxon>
        <taxon>Pseudomonadati</taxon>
        <taxon>Bacteroidota</taxon>
        <taxon>Chitinophagia</taxon>
        <taxon>Chitinophagales</taxon>
        <taxon>Chitinophagaceae</taxon>
        <taxon>Niastella</taxon>
    </lineage>
</organism>
<evidence type="ECO:0008006" key="4">
    <source>
        <dbReference type="Google" id="ProtNLM"/>
    </source>
</evidence>
<feature type="signal peptide" evidence="1">
    <location>
        <begin position="1"/>
        <end position="20"/>
    </location>
</feature>
<sequence length="149" mass="15588">MKKLFASLALLTLSCQLLQAQLPKVGSIANAGQLVTQLVNAIKPAAFTSEFSGAKEGLLGQAQKISSAAEMANTVTSLIGYVKPDMFKTGTTGKSLIDLGSKAKTMGDAAGLLKNFENGLKPEALTDDWSGMRTGWLSALNQLALNQGK</sequence>
<keyword evidence="3" id="KW-1185">Reference proteome</keyword>
<protein>
    <recommendedName>
        <fullName evidence="4">DUF4197 domain-containing protein</fullName>
    </recommendedName>
</protein>
<accession>A0ABS3YV88</accession>